<gene>
    <name evidence="1" type="ORF">L9F63_024604</name>
</gene>
<accession>A0AAD7ZFP1</accession>
<dbReference type="Proteomes" id="UP001233999">
    <property type="component" value="Unassembled WGS sequence"/>
</dbReference>
<sequence length="122" mass="13788">MAQRTHKDIDTRFFCFSEMMSVKPLNHGNTLSQALSFMLLDVSQLHYNLRFTNNSNFSPGVISSYFVSKPLAIFNIELISQTFEDTRPVYLIGYCTFGSSESELSVCVILSHVTVLGYRSQG</sequence>
<comment type="caution">
    <text evidence="1">The sequence shown here is derived from an EMBL/GenBank/DDBJ whole genome shotgun (WGS) entry which is preliminary data.</text>
</comment>
<evidence type="ECO:0000313" key="1">
    <source>
        <dbReference type="EMBL" id="KAJ9579287.1"/>
    </source>
</evidence>
<feature type="non-terminal residue" evidence="1">
    <location>
        <position position="122"/>
    </location>
</feature>
<proteinExistence type="predicted"/>
<organism evidence="1 2">
    <name type="scientific">Diploptera punctata</name>
    <name type="common">Pacific beetle cockroach</name>
    <dbReference type="NCBI Taxonomy" id="6984"/>
    <lineage>
        <taxon>Eukaryota</taxon>
        <taxon>Metazoa</taxon>
        <taxon>Ecdysozoa</taxon>
        <taxon>Arthropoda</taxon>
        <taxon>Hexapoda</taxon>
        <taxon>Insecta</taxon>
        <taxon>Pterygota</taxon>
        <taxon>Neoptera</taxon>
        <taxon>Polyneoptera</taxon>
        <taxon>Dictyoptera</taxon>
        <taxon>Blattodea</taxon>
        <taxon>Blaberoidea</taxon>
        <taxon>Blaberidae</taxon>
        <taxon>Diplopterinae</taxon>
        <taxon>Diploptera</taxon>
    </lineage>
</organism>
<reference evidence="1" key="2">
    <citation type="submission" date="2023-05" db="EMBL/GenBank/DDBJ databases">
        <authorList>
            <person name="Fouks B."/>
        </authorList>
    </citation>
    <scope>NUCLEOTIDE SEQUENCE</scope>
    <source>
        <strain evidence="1">Stay&amp;Tobe</strain>
        <tissue evidence="1">Testes</tissue>
    </source>
</reference>
<evidence type="ECO:0000313" key="2">
    <source>
        <dbReference type="Proteomes" id="UP001233999"/>
    </source>
</evidence>
<keyword evidence="2" id="KW-1185">Reference proteome</keyword>
<dbReference type="AlphaFoldDB" id="A0AAD7ZFP1"/>
<reference evidence="1" key="1">
    <citation type="journal article" date="2023" name="IScience">
        <title>Live-bearing cockroach genome reveals convergent evolutionary mechanisms linked to viviparity in insects and beyond.</title>
        <authorList>
            <person name="Fouks B."/>
            <person name="Harrison M.C."/>
            <person name="Mikhailova A.A."/>
            <person name="Marchal E."/>
            <person name="English S."/>
            <person name="Carruthers M."/>
            <person name="Jennings E.C."/>
            <person name="Chiamaka E.L."/>
            <person name="Frigard R.A."/>
            <person name="Pippel M."/>
            <person name="Attardo G.M."/>
            <person name="Benoit J.B."/>
            <person name="Bornberg-Bauer E."/>
            <person name="Tobe S.S."/>
        </authorList>
    </citation>
    <scope>NUCLEOTIDE SEQUENCE</scope>
    <source>
        <strain evidence="1">Stay&amp;Tobe</strain>
    </source>
</reference>
<dbReference type="EMBL" id="JASPKZ010008544">
    <property type="protein sequence ID" value="KAJ9579287.1"/>
    <property type="molecule type" value="Genomic_DNA"/>
</dbReference>
<protein>
    <submittedName>
        <fullName evidence="1">Uncharacterized protein</fullName>
    </submittedName>
</protein>
<name>A0AAD7ZFP1_DIPPU</name>